<feature type="compositionally biased region" description="Low complexity" evidence="1">
    <location>
        <begin position="48"/>
        <end position="64"/>
    </location>
</feature>
<evidence type="ECO:0000313" key="3">
    <source>
        <dbReference type="EMBL" id="CAG8625687.1"/>
    </source>
</evidence>
<keyword evidence="2" id="KW-1133">Transmembrane helix</keyword>
<gene>
    <name evidence="3" type="ORF">CPELLU_LOCUS8143</name>
</gene>
<dbReference type="PANTHER" id="PTHR41807:SF1">
    <property type="entry name" value="GLUTATHIONE TRANSFERASE 3"/>
    <property type="match status" value="1"/>
</dbReference>
<comment type="caution">
    <text evidence="3">The sequence shown here is derived from an EMBL/GenBank/DDBJ whole genome shotgun (WGS) entry which is preliminary data.</text>
</comment>
<evidence type="ECO:0000256" key="2">
    <source>
        <dbReference type="SAM" id="Phobius"/>
    </source>
</evidence>
<evidence type="ECO:0000256" key="1">
    <source>
        <dbReference type="SAM" id="MobiDB-lite"/>
    </source>
</evidence>
<feature type="transmembrane region" description="Helical" evidence="2">
    <location>
        <begin position="203"/>
        <end position="225"/>
    </location>
</feature>
<organism evidence="3 4">
    <name type="scientific">Cetraspora pellucida</name>
    <dbReference type="NCBI Taxonomy" id="1433469"/>
    <lineage>
        <taxon>Eukaryota</taxon>
        <taxon>Fungi</taxon>
        <taxon>Fungi incertae sedis</taxon>
        <taxon>Mucoromycota</taxon>
        <taxon>Glomeromycotina</taxon>
        <taxon>Glomeromycetes</taxon>
        <taxon>Diversisporales</taxon>
        <taxon>Gigasporaceae</taxon>
        <taxon>Cetraspora</taxon>
    </lineage>
</organism>
<keyword evidence="4" id="KW-1185">Reference proteome</keyword>
<protein>
    <submittedName>
        <fullName evidence="3">24476_t:CDS:1</fullName>
    </submittedName>
</protein>
<keyword evidence="2" id="KW-0472">Membrane</keyword>
<dbReference type="InterPro" id="IPR038872">
    <property type="entry name" value="Put_GTT3"/>
</dbReference>
<accession>A0A9N9GPP2</accession>
<proteinExistence type="predicted"/>
<dbReference type="PANTHER" id="PTHR41807">
    <property type="entry name" value="GLUTATHIONE TRANSFERASE 3"/>
    <property type="match status" value="1"/>
</dbReference>
<dbReference type="EMBL" id="CAJVQA010005670">
    <property type="protein sequence ID" value="CAG8625687.1"/>
    <property type="molecule type" value="Genomic_DNA"/>
</dbReference>
<feature type="region of interest" description="Disordered" evidence="1">
    <location>
        <begin position="34"/>
        <end position="119"/>
    </location>
</feature>
<feature type="transmembrane region" description="Helical" evidence="2">
    <location>
        <begin position="268"/>
        <end position="286"/>
    </location>
</feature>
<feature type="transmembrane region" description="Helical" evidence="2">
    <location>
        <begin position="237"/>
        <end position="256"/>
    </location>
</feature>
<reference evidence="3" key="1">
    <citation type="submission" date="2021-06" db="EMBL/GenBank/DDBJ databases">
        <authorList>
            <person name="Kallberg Y."/>
            <person name="Tangrot J."/>
            <person name="Rosling A."/>
        </authorList>
    </citation>
    <scope>NUCLEOTIDE SEQUENCE</scope>
    <source>
        <strain evidence="3">FL966</strain>
    </source>
</reference>
<sequence length="292" mass="33281">MNGTVSIEIAEDLGLDSTGYRNDLLDRIRKHLETKNDEISTDIDPIGTSSSHPDSKFSSSSKPTSEIRNISSSPNGEREPEESETSDSDSKQQEITINARSQDTSSSDESNMESGTSRGLPIARIPEVQTINDFLLQLRNNVSNSRTFVQCVILCELVVFLYCAIEWNFKIATVPIPSIFKDSRDVYDIRVPDFFFIIEWHRFWRPLISFLFYLFFLPLCFSYIFNLEPQRHAYSPLAFSVAQYGIFFTTAGHFDWAEDVRDFIPDNLIYTGAGSAVIFSLYESILSMSRTF</sequence>
<name>A0A9N9GPP2_9GLOM</name>
<keyword evidence="2" id="KW-0812">Transmembrane</keyword>
<dbReference type="OrthoDB" id="5569309at2759"/>
<dbReference type="GO" id="GO:0016020">
    <property type="term" value="C:membrane"/>
    <property type="evidence" value="ECO:0007669"/>
    <property type="project" value="TreeGrafter"/>
</dbReference>
<evidence type="ECO:0000313" key="4">
    <source>
        <dbReference type="Proteomes" id="UP000789759"/>
    </source>
</evidence>
<dbReference type="AlphaFoldDB" id="A0A9N9GPP2"/>
<feature type="compositionally biased region" description="Polar residues" evidence="1">
    <location>
        <begin position="93"/>
        <end position="117"/>
    </location>
</feature>
<dbReference type="Proteomes" id="UP000789759">
    <property type="component" value="Unassembled WGS sequence"/>
</dbReference>